<keyword evidence="7 9" id="KW-0067">ATP-binding</keyword>
<dbReference type="GO" id="GO:0005524">
    <property type="term" value="F:ATP binding"/>
    <property type="evidence" value="ECO:0007669"/>
    <property type="project" value="UniProtKB-UniRule"/>
</dbReference>
<dbReference type="CDD" id="cd01742">
    <property type="entry name" value="GATase1_GMP_Synthase"/>
    <property type="match status" value="1"/>
</dbReference>
<dbReference type="InterPro" id="IPR029062">
    <property type="entry name" value="Class_I_gatase-like"/>
</dbReference>
<dbReference type="FunFam" id="3.40.50.880:FF:000001">
    <property type="entry name" value="GMP synthase [glutamine-hydrolyzing]"/>
    <property type="match status" value="1"/>
</dbReference>
<dbReference type="PANTHER" id="PTHR11922:SF2">
    <property type="entry name" value="GMP SYNTHASE [GLUTAMINE-HYDROLYZING]"/>
    <property type="match status" value="1"/>
</dbReference>
<dbReference type="InterPro" id="IPR022310">
    <property type="entry name" value="NAD/GMP_synthase"/>
</dbReference>
<dbReference type="PROSITE" id="PS51273">
    <property type="entry name" value="GATASE_TYPE_1"/>
    <property type="match status" value="1"/>
</dbReference>
<feature type="active site" evidence="9">
    <location>
        <position position="174"/>
    </location>
</feature>
<comment type="function">
    <text evidence="1 9">Catalyzes the synthesis of GMP from XMP.</text>
</comment>
<dbReference type="EC" id="6.3.5.2" evidence="9"/>
<evidence type="ECO:0000256" key="1">
    <source>
        <dbReference type="ARBA" id="ARBA00002332"/>
    </source>
</evidence>
<evidence type="ECO:0000256" key="4">
    <source>
        <dbReference type="ARBA" id="ARBA00022741"/>
    </source>
</evidence>
<dbReference type="RefSeq" id="WP_013279010.1">
    <property type="nucleotide sequence ID" value="NC_014378.1"/>
</dbReference>
<dbReference type="STRING" id="574087.Acear_2077"/>
<dbReference type="InterPro" id="IPR022955">
    <property type="entry name" value="GMP_synthase"/>
</dbReference>
<evidence type="ECO:0000259" key="11">
    <source>
        <dbReference type="PROSITE" id="PS51553"/>
    </source>
</evidence>
<dbReference type="Gene3D" id="3.40.50.620">
    <property type="entry name" value="HUPs"/>
    <property type="match status" value="1"/>
</dbReference>
<dbReference type="HAMAP" id="MF_00344">
    <property type="entry name" value="GMP_synthase"/>
    <property type="match status" value="1"/>
</dbReference>
<reference evidence="12 13" key="1">
    <citation type="journal article" date="2010" name="Stand. Genomic Sci.">
        <title>Complete genome sequence of Acetohalobium arabaticum type strain (Z-7288).</title>
        <authorList>
            <person name="Sikorski J."/>
            <person name="Lapidus A."/>
            <person name="Chertkov O."/>
            <person name="Lucas S."/>
            <person name="Copeland A."/>
            <person name="Glavina Del Rio T."/>
            <person name="Nolan M."/>
            <person name="Tice H."/>
            <person name="Cheng J.F."/>
            <person name="Han C."/>
            <person name="Brambilla E."/>
            <person name="Pitluck S."/>
            <person name="Liolios K."/>
            <person name="Ivanova N."/>
            <person name="Mavromatis K."/>
            <person name="Mikhailova N."/>
            <person name="Pati A."/>
            <person name="Bruce D."/>
            <person name="Detter C."/>
            <person name="Tapia R."/>
            <person name="Goodwin L."/>
            <person name="Chen A."/>
            <person name="Palaniappan K."/>
            <person name="Land M."/>
            <person name="Hauser L."/>
            <person name="Chang Y.J."/>
            <person name="Jeffries C.D."/>
            <person name="Rohde M."/>
            <person name="Goker M."/>
            <person name="Spring S."/>
            <person name="Woyke T."/>
            <person name="Bristow J."/>
            <person name="Eisen J.A."/>
            <person name="Markowitz V."/>
            <person name="Hugenholtz P."/>
            <person name="Kyrpides N.C."/>
            <person name="Klenk H.P."/>
        </authorList>
    </citation>
    <scope>NUCLEOTIDE SEQUENCE [LARGE SCALE GENOMIC DNA]</scope>
    <source>
        <strain evidence="13">ATCC 49924 / DSM 5501 / Z-7288</strain>
    </source>
</reference>
<keyword evidence="13" id="KW-1185">Reference proteome</keyword>
<feature type="binding site" evidence="10">
    <location>
        <begin position="228"/>
        <end position="234"/>
    </location>
    <ligand>
        <name>ATP</name>
        <dbReference type="ChEBI" id="CHEBI:30616"/>
    </ligand>
</feature>
<dbReference type="PROSITE" id="PS51553">
    <property type="entry name" value="GMPS_ATP_PPASE"/>
    <property type="match status" value="1"/>
</dbReference>
<dbReference type="NCBIfam" id="TIGR00884">
    <property type="entry name" value="guaA_Cterm"/>
    <property type="match status" value="1"/>
</dbReference>
<protein>
    <recommendedName>
        <fullName evidence="9">GMP synthase [glutamine-hydrolyzing]</fullName>
        <ecNumber evidence="9">6.3.5.2</ecNumber>
    </recommendedName>
    <alternativeName>
        <fullName evidence="9">GMP synthetase</fullName>
    </alternativeName>
    <alternativeName>
        <fullName evidence="9">Glutamine amidotransferase</fullName>
    </alternativeName>
</protein>
<dbReference type="SUPFAM" id="SSF52402">
    <property type="entry name" value="Adenine nucleotide alpha hydrolases-like"/>
    <property type="match status" value="1"/>
</dbReference>
<dbReference type="PRINTS" id="PR00097">
    <property type="entry name" value="ANTSNTHASEII"/>
</dbReference>
<feature type="active site" evidence="9">
    <location>
        <position position="176"/>
    </location>
</feature>
<dbReference type="AlphaFoldDB" id="D9QT67"/>
<evidence type="ECO:0000313" key="12">
    <source>
        <dbReference type="EMBL" id="ADL13567.1"/>
    </source>
</evidence>
<dbReference type="Gene3D" id="3.40.50.880">
    <property type="match status" value="1"/>
</dbReference>
<dbReference type="Pfam" id="PF02540">
    <property type="entry name" value="NAD_synthase"/>
    <property type="match status" value="1"/>
</dbReference>
<evidence type="ECO:0000256" key="5">
    <source>
        <dbReference type="ARBA" id="ARBA00022749"/>
    </source>
</evidence>
<dbReference type="eggNOG" id="COG0518">
    <property type="taxonomic scope" value="Bacteria"/>
</dbReference>
<organism evidence="12 13">
    <name type="scientific">Acetohalobium arabaticum (strain ATCC 49924 / DSM 5501 / Z-7288)</name>
    <dbReference type="NCBI Taxonomy" id="574087"/>
    <lineage>
        <taxon>Bacteria</taxon>
        <taxon>Bacillati</taxon>
        <taxon>Bacillota</taxon>
        <taxon>Clostridia</taxon>
        <taxon>Halanaerobiales</taxon>
        <taxon>Halobacteroidaceae</taxon>
        <taxon>Acetohalobium</taxon>
    </lineage>
</organism>
<proteinExistence type="inferred from homology"/>
<dbReference type="MEROPS" id="C26.957"/>
<keyword evidence="6 9" id="KW-0658">Purine biosynthesis</keyword>
<dbReference type="PRINTS" id="PR00096">
    <property type="entry name" value="GATASE"/>
</dbReference>
<dbReference type="NCBIfam" id="TIGR00888">
    <property type="entry name" value="guaA_Nterm"/>
    <property type="match status" value="1"/>
</dbReference>
<dbReference type="EMBL" id="CP002105">
    <property type="protein sequence ID" value="ADL13567.1"/>
    <property type="molecule type" value="Genomic_DNA"/>
</dbReference>
<accession>D9QT67</accession>
<dbReference type="Proteomes" id="UP000001661">
    <property type="component" value="Chromosome"/>
</dbReference>
<feature type="active site" description="Nucleophile" evidence="9">
    <location>
        <position position="86"/>
    </location>
</feature>
<comment type="pathway">
    <text evidence="2 9">Purine metabolism; GMP biosynthesis; GMP from XMP (L-Gln route): step 1/1.</text>
</comment>
<dbReference type="PRINTS" id="PR00099">
    <property type="entry name" value="CPSGATASE"/>
</dbReference>
<dbReference type="SUPFAM" id="SSF52317">
    <property type="entry name" value="Class I glutamine amidotransferase-like"/>
    <property type="match status" value="1"/>
</dbReference>
<dbReference type="CDD" id="cd01997">
    <property type="entry name" value="GMP_synthase_C"/>
    <property type="match status" value="1"/>
</dbReference>
<dbReference type="PANTHER" id="PTHR11922">
    <property type="entry name" value="GMP SYNTHASE-RELATED"/>
    <property type="match status" value="1"/>
</dbReference>
<sequence>MENKEKQELILVLDFGAQYSQLIARRVREANVYSRLLPYDVSVERIKELNPDGIIFSGGPSSVYSEDAPYVEEEIFDLGIPILGICYGMQMMCHLLPGGEVEAADHREYGNAELTIKQGLDLLDGLGDELKCWMSHGDRVAEIPDGFEVIGYTDNSPVAAVGNSQRKFYGVQFHPEVVHTPRGREIIENFLFRVCNCSGNWTASNFIEEQIAKIKEEVGDSHVICGLSGGVDSSVAAALVHEAIGDQLTCIFVDHGLLRKNEAEEVKQTFGQEFDMNLISVDAQQRFFAKLEGVDDPEEKRKIIGNEFIEVFDEEAGKLGDIEYLVQGTIYSDVIESGGTDDSATIKSHHNVGGLPEDMNLKLIEPLRNIFKDEVREVGEELGIPAEIVWRQPFPGPGLGIRVLGEVTPDKVTIVQEADAILREEIKKAGLNREIWQYFAALPPMRSVGVMGDERTYSYTIGIRAVKSKDAMTADWAKLPHELLEKISTRITNEVKEVNRVVYDITSKPPATIEWE</sequence>
<feature type="domain" description="GMPS ATP-PPase" evidence="11">
    <location>
        <begin position="201"/>
        <end position="391"/>
    </location>
</feature>
<name>D9QT67_ACEAZ</name>
<comment type="catalytic activity">
    <reaction evidence="9">
        <text>XMP + L-glutamine + ATP + H2O = GMP + L-glutamate + AMP + diphosphate + 2 H(+)</text>
        <dbReference type="Rhea" id="RHEA:11680"/>
        <dbReference type="ChEBI" id="CHEBI:15377"/>
        <dbReference type="ChEBI" id="CHEBI:15378"/>
        <dbReference type="ChEBI" id="CHEBI:29985"/>
        <dbReference type="ChEBI" id="CHEBI:30616"/>
        <dbReference type="ChEBI" id="CHEBI:33019"/>
        <dbReference type="ChEBI" id="CHEBI:57464"/>
        <dbReference type="ChEBI" id="CHEBI:58115"/>
        <dbReference type="ChEBI" id="CHEBI:58359"/>
        <dbReference type="ChEBI" id="CHEBI:456215"/>
        <dbReference type="EC" id="6.3.5.2"/>
    </reaction>
</comment>
<dbReference type="InterPro" id="IPR025777">
    <property type="entry name" value="GMPS_ATP_PPase_dom"/>
</dbReference>
<evidence type="ECO:0000256" key="2">
    <source>
        <dbReference type="ARBA" id="ARBA00005153"/>
    </source>
</evidence>
<dbReference type="InterPro" id="IPR014729">
    <property type="entry name" value="Rossmann-like_a/b/a_fold"/>
</dbReference>
<dbReference type="GO" id="GO:0003921">
    <property type="term" value="F:GMP synthase activity"/>
    <property type="evidence" value="ECO:0007669"/>
    <property type="project" value="InterPro"/>
</dbReference>
<dbReference type="FunFam" id="3.40.50.620:FF:000001">
    <property type="entry name" value="GMP synthase [glutamine-hydrolyzing]"/>
    <property type="match status" value="1"/>
</dbReference>
<gene>
    <name evidence="9" type="primary">guaA</name>
    <name evidence="12" type="ordered locus">Acear_2077</name>
</gene>
<dbReference type="Pfam" id="PF00958">
    <property type="entry name" value="GMP_synt_C"/>
    <property type="match status" value="1"/>
</dbReference>
<dbReference type="HOGENOM" id="CLU_014340_0_5_9"/>
<evidence type="ECO:0000313" key="13">
    <source>
        <dbReference type="Proteomes" id="UP000001661"/>
    </source>
</evidence>
<dbReference type="FunFam" id="3.30.300.10:FF:000002">
    <property type="entry name" value="GMP synthase [glutamine-hydrolyzing]"/>
    <property type="match status" value="1"/>
</dbReference>
<dbReference type="InterPro" id="IPR001674">
    <property type="entry name" value="GMP_synth_C"/>
</dbReference>
<evidence type="ECO:0000256" key="10">
    <source>
        <dbReference type="PROSITE-ProRule" id="PRU00886"/>
    </source>
</evidence>
<keyword evidence="5 9" id="KW-0332">GMP biosynthesis</keyword>
<dbReference type="UniPathway" id="UPA00189">
    <property type="reaction ID" value="UER00296"/>
</dbReference>
<dbReference type="Pfam" id="PF00117">
    <property type="entry name" value="GATase"/>
    <property type="match status" value="1"/>
</dbReference>
<keyword evidence="4 9" id="KW-0547">Nucleotide-binding</keyword>
<comment type="subunit">
    <text evidence="9">Homodimer.</text>
</comment>
<dbReference type="KEGG" id="aar:Acear_2077"/>
<evidence type="ECO:0000256" key="7">
    <source>
        <dbReference type="ARBA" id="ARBA00022840"/>
    </source>
</evidence>
<keyword evidence="3 9" id="KW-0436">Ligase</keyword>
<dbReference type="NCBIfam" id="NF000848">
    <property type="entry name" value="PRK00074.1"/>
    <property type="match status" value="1"/>
</dbReference>
<dbReference type="OrthoDB" id="9802219at2"/>
<dbReference type="InterPro" id="IPR004739">
    <property type="entry name" value="GMP_synth_GATase"/>
</dbReference>
<evidence type="ECO:0000256" key="8">
    <source>
        <dbReference type="ARBA" id="ARBA00022962"/>
    </source>
</evidence>
<evidence type="ECO:0000256" key="3">
    <source>
        <dbReference type="ARBA" id="ARBA00022598"/>
    </source>
</evidence>
<evidence type="ECO:0000256" key="9">
    <source>
        <dbReference type="HAMAP-Rule" id="MF_00344"/>
    </source>
</evidence>
<evidence type="ECO:0000256" key="6">
    <source>
        <dbReference type="ARBA" id="ARBA00022755"/>
    </source>
</evidence>
<dbReference type="eggNOG" id="COG0519">
    <property type="taxonomic scope" value="Bacteria"/>
</dbReference>
<keyword evidence="8 9" id="KW-0315">Glutamine amidotransferase</keyword>
<dbReference type="Gene3D" id="3.30.300.10">
    <property type="match status" value="1"/>
</dbReference>
<dbReference type="GO" id="GO:0005829">
    <property type="term" value="C:cytosol"/>
    <property type="evidence" value="ECO:0007669"/>
    <property type="project" value="TreeGrafter"/>
</dbReference>
<dbReference type="InterPro" id="IPR017926">
    <property type="entry name" value="GATASE"/>
</dbReference>